<dbReference type="EMBL" id="CP045226">
    <property type="protein sequence ID" value="QFS44490.1"/>
    <property type="molecule type" value="Genomic_DNA"/>
</dbReference>
<feature type="domain" description="Nif11" evidence="1">
    <location>
        <begin position="1"/>
        <end position="48"/>
    </location>
</feature>
<dbReference type="KEGG" id="nsh:GXM_01965"/>
<dbReference type="Pfam" id="PF07862">
    <property type="entry name" value="Nif11"/>
    <property type="match status" value="1"/>
</dbReference>
<gene>
    <name evidence="2" type="ORF">GXM_01965</name>
</gene>
<sequence length="123" mass="13504">MSIENVQAFYAKLANDEAFRVQIQGVKSKEECSQKVKAAGYDFTQDEFEEYTAQLLESTAGDDELKDLNEEELEAVFGGAASITGKPTIRPLYGVVISEPIDCPHKPPGYQLAYGVIQPDNIA</sequence>
<accession>A0A5P8VVT2</accession>
<organism evidence="2 3">
    <name type="scientific">Nostoc sphaeroides CCNUC1</name>
    <dbReference type="NCBI Taxonomy" id="2653204"/>
    <lineage>
        <taxon>Bacteria</taxon>
        <taxon>Bacillati</taxon>
        <taxon>Cyanobacteriota</taxon>
        <taxon>Cyanophyceae</taxon>
        <taxon>Nostocales</taxon>
        <taxon>Nostocaceae</taxon>
        <taxon>Nostoc</taxon>
    </lineage>
</organism>
<evidence type="ECO:0000259" key="1">
    <source>
        <dbReference type="Pfam" id="PF07862"/>
    </source>
</evidence>
<dbReference type="NCBIfam" id="TIGR03798">
    <property type="entry name" value="leader_Nif11"/>
    <property type="match status" value="1"/>
</dbReference>
<dbReference type="InterPro" id="IPR012903">
    <property type="entry name" value="Nif11"/>
</dbReference>
<keyword evidence="3" id="KW-1185">Reference proteome</keyword>
<evidence type="ECO:0000313" key="2">
    <source>
        <dbReference type="EMBL" id="QFS44490.1"/>
    </source>
</evidence>
<dbReference type="Proteomes" id="UP000326678">
    <property type="component" value="Chromosome Gxm1"/>
</dbReference>
<dbReference type="InterPro" id="IPR022516">
    <property type="entry name" value="CHP03798_Ocin"/>
</dbReference>
<evidence type="ECO:0000313" key="3">
    <source>
        <dbReference type="Proteomes" id="UP000326678"/>
    </source>
</evidence>
<protein>
    <submittedName>
        <fullName evidence="2">Nif11 leader peptide family natural product</fullName>
    </submittedName>
</protein>
<proteinExistence type="predicted"/>
<dbReference type="AlphaFoldDB" id="A0A5P8VVT2"/>
<name>A0A5P8VVT2_9NOSO</name>
<reference evidence="2 3" key="1">
    <citation type="submission" date="2019-10" db="EMBL/GenBank/DDBJ databases">
        <title>Genomic and transcriptomic insights into the perfect genentic adaptation of a filamentous nitrogen-fixing cyanobacterium to rice fields.</title>
        <authorList>
            <person name="Chen Z."/>
        </authorList>
    </citation>
    <scope>NUCLEOTIDE SEQUENCE [LARGE SCALE GENOMIC DNA]</scope>
    <source>
        <strain evidence="2">CCNUC1</strain>
    </source>
</reference>